<evidence type="ECO:0000313" key="1">
    <source>
        <dbReference type="EMBL" id="MPC72820.1"/>
    </source>
</evidence>
<name>A0A5B7HK64_PORTR</name>
<comment type="caution">
    <text evidence="1">The sequence shown here is derived from an EMBL/GenBank/DDBJ whole genome shotgun (WGS) entry which is preliminary data.</text>
</comment>
<keyword evidence="2" id="KW-1185">Reference proteome</keyword>
<organism evidence="1 2">
    <name type="scientific">Portunus trituberculatus</name>
    <name type="common">Swimming crab</name>
    <name type="synonym">Neptunus trituberculatus</name>
    <dbReference type="NCBI Taxonomy" id="210409"/>
    <lineage>
        <taxon>Eukaryota</taxon>
        <taxon>Metazoa</taxon>
        <taxon>Ecdysozoa</taxon>
        <taxon>Arthropoda</taxon>
        <taxon>Crustacea</taxon>
        <taxon>Multicrustacea</taxon>
        <taxon>Malacostraca</taxon>
        <taxon>Eumalacostraca</taxon>
        <taxon>Eucarida</taxon>
        <taxon>Decapoda</taxon>
        <taxon>Pleocyemata</taxon>
        <taxon>Brachyura</taxon>
        <taxon>Eubrachyura</taxon>
        <taxon>Portunoidea</taxon>
        <taxon>Portunidae</taxon>
        <taxon>Portuninae</taxon>
        <taxon>Portunus</taxon>
    </lineage>
</organism>
<proteinExistence type="predicted"/>
<protein>
    <submittedName>
        <fullName evidence="1">Uncharacterized protein</fullName>
    </submittedName>
</protein>
<gene>
    <name evidence="1" type="ORF">E2C01_067134</name>
</gene>
<reference evidence="1 2" key="1">
    <citation type="submission" date="2019-05" db="EMBL/GenBank/DDBJ databases">
        <title>Another draft genome of Portunus trituberculatus and its Hox gene families provides insights of decapod evolution.</title>
        <authorList>
            <person name="Jeong J.-H."/>
            <person name="Song I."/>
            <person name="Kim S."/>
            <person name="Choi T."/>
            <person name="Kim D."/>
            <person name="Ryu S."/>
            <person name="Kim W."/>
        </authorList>
    </citation>
    <scope>NUCLEOTIDE SEQUENCE [LARGE SCALE GENOMIC DNA]</scope>
    <source>
        <tissue evidence="1">Muscle</tissue>
    </source>
</reference>
<sequence>MATPATIPAILSLADPHSTRCNIQRHKISVVPSEGLEVVGGSGGRGNKWKCDVVCYVIGSIGGCGVARIAVQVEYPSRGDRSGANTALCWVRPAEVPCLGRSGTLAAAKGENLPGPTTRPTCADPSHPWRRPVWGLLDKWSTWEGAGVAAVRTIGGGVTGTKGSTN</sequence>
<dbReference type="AlphaFoldDB" id="A0A5B7HK64"/>
<accession>A0A5B7HK64</accession>
<dbReference type="EMBL" id="VSRR010035481">
    <property type="protein sequence ID" value="MPC72820.1"/>
    <property type="molecule type" value="Genomic_DNA"/>
</dbReference>
<dbReference type="Proteomes" id="UP000324222">
    <property type="component" value="Unassembled WGS sequence"/>
</dbReference>
<evidence type="ECO:0000313" key="2">
    <source>
        <dbReference type="Proteomes" id="UP000324222"/>
    </source>
</evidence>